<feature type="compositionally biased region" description="Basic and acidic residues" evidence="5">
    <location>
        <begin position="640"/>
        <end position="656"/>
    </location>
</feature>
<proteinExistence type="predicted"/>
<keyword evidence="3" id="KW-0804">Transcription</keyword>
<dbReference type="PANTHER" id="PTHR12709">
    <property type="entry name" value="DNA-DIRECTED RNA POLYMERASE II, III"/>
    <property type="match status" value="1"/>
</dbReference>
<feature type="compositionally biased region" description="Basic and acidic residues" evidence="5">
    <location>
        <begin position="604"/>
        <end position="621"/>
    </location>
</feature>
<reference evidence="8" key="1">
    <citation type="submission" date="2025-08" db="UniProtKB">
        <authorList>
            <consortium name="RefSeq"/>
        </authorList>
    </citation>
    <scope>IDENTIFICATION</scope>
    <source>
        <strain evidence="8">USDA-PBARC FA_bdor</strain>
        <tissue evidence="8">Whole organism</tissue>
    </source>
</reference>
<dbReference type="CTD" id="221830"/>
<dbReference type="RefSeq" id="XP_011315361.1">
    <property type="nucleotide sequence ID" value="XM_011317059.1"/>
</dbReference>
<dbReference type="Pfam" id="PF17875">
    <property type="entry name" value="RPA43_OB"/>
    <property type="match status" value="1"/>
</dbReference>
<feature type="compositionally biased region" description="Basic and acidic residues" evidence="5">
    <location>
        <begin position="233"/>
        <end position="248"/>
    </location>
</feature>
<protein>
    <submittedName>
        <fullName evidence="8">Slender lobes-like protein</fullName>
    </submittedName>
</protein>
<evidence type="ECO:0000256" key="4">
    <source>
        <dbReference type="ARBA" id="ARBA00023242"/>
    </source>
</evidence>
<dbReference type="GeneID" id="105274163"/>
<dbReference type="OrthoDB" id="10250504at2759"/>
<evidence type="ECO:0000259" key="6">
    <source>
        <dbReference type="Pfam" id="PF17875"/>
    </source>
</evidence>
<feature type="compositionally biased region" description="Basic and acidic residues" evidence="5">
    <location>
        <begin position="493"/>
        <end position="525"/>
    </location>
</feature>
<feature type="compositionally biased region" description="Basic residues" evidence="5">
    <location>
        <begin position="796"/>
        <end position="806"/>
    </location>
</feature>
<evidence type="ECO:0000256" key="5">
    <source>
        <dbReference type="SAM" id="MobiDB-lite"/>
    </source>
</evidence>
<feature type="compositionally biased region" description="Basic and acidic residues" evidence="5">
    <location>
        <begin position="573"/>
        <end position="587"/>
    </location>
</feature>
<dbReference type="Gene3D" id="2.40.50.1060">
    <property type="match status" value="1"/>
</dbReference>
<accession>A0A9R1UC18</accession>
<feature type="domain" description="RPA43 OB" evidence="6">
    <location>
        <begin position="108"/>
        <end position="206"/>
    </location>
</feature>
<keyword evidence="4" id="KW-0539">Nucleus</keyword>
<feature type="compositionally biased region" description="Polar residues" evidence="5">
    <location>
        <begin position="657"/>
        <end position="667"/>
    </location>
</feature>
<feature type="region of interest" description="Disordered" evidence="5">
    <location>
        <begin position="722"/>
        <end position="741"/>
    </location>
</feature>
<feature type="compositionally biased region" description="Basic and acidic residues" evidence="5">
    <location>
        <begin position="748"/>
        <end position="788"/>
    </location>
</feature>
<dbReference type="GO" id="GO:0005736">
    <property type="term" value="C:RNA polymerase I complex"/>
    <property type="evidence" value="ECO:0007669"/>
    <property type="project" value="TreeGrafter"/>
</dbReference>
<evidence type="ECO:0000313" key="8">
    <source>
        <dbReference type="RefSeq" id="XP_011315361.1"/>
    </source>
</evidence>
<feature type="compositionally biased region" description="Basic and acidic residues" evidence="5">
    <location>
        <begin position="463"/>
        <end position="479"/>
    </location>
</feature>
<feature type="region of interest" description="Disordered" evidence="5">
    <location>
        <begin position="572"/>
        <end position="699"/>
    </location>
</feature>
<dbReference type="InterPro" id="IPR036898">
    <property type="entry name" value="RNA_pol_Rpb7-like_N_sf"/>
</dbReference>
<evidence type="ECO:0000256" key="3">
    <source>
        <dbReference type="ARBA" id="ARBA00023163"/>
    </source>
</evidence>
<sequence length="806" mass="91918">MTRKYGPMKTAKITWTLEELTVLVNDEKSHVHLVKTSRHIALHPYQLGNLKQSLHDILGDQLNYYDVKLNGLLLSYKNPKLLSENAAMLYDSFACHVDIQADFYVFRPKVGYILKGVVNKKAANHLGVLVHKAFNVSIPRKDEEAEDWQGNYLNVGDEVTFAVELMELKPERGKLPFFRGKLVTSDQSDEDVESEGTKDENEHEISRIDMKQPKFSSTVNEEDSSESEEDTVESPKTESIRVGPKENDNTMSEFGKLKKIQAEDSDDSDDAVPFSNRSNKKESPKKILESSRKIQEEKLIKKSPLPEKTSKKSLRDLHQNSHDSDSDVPIFNKNTRNMEKESNLVKLHRTRNSDDDVPFSKHKADRKIEKASKSKKIAKKANSSDDSDEVPCNSKPVIQSTKKIKRQRSESEICVTQPSKRLKKSQRSESDHDNFEKTKRINGKAKSNEDHNELSGSNSNVDLKPRIIHEQLLHNKKTEVNPQKHSKKRNSKPAHDMSSDSDSEIEKANIQIKKEKDLQTKDDNCSHTARLLPDNSDNESNGIKNNSNKNWSDLMDETVDSDDDFASFMLAQKIEKEPDSEMKRKGDEDVEEDSIQMLLHAQHIKSEAEKSTRPKVEHQEVNDSNIFKINKEKKKKKSKKQEGEPKVKIKKEKEKTVSASNEQSSSMLPPKASKRKQLRSSALTSPEDSGEVSDACSTKSRILVKREESVFFTNITIKQEPYSSDVESISSRKRVRTESAKLSIERNDTFENIRIKPEPSDGKSEPHEKTNKIKKEKFMNDPSIKSEEDYSDGAPPKKKSKKKFSE</sequence>
<name>A0A9R1UC18_9HYME</name>
<feature type="compositionally biased region" description="Basic and acidic residues" evidence="5">
    <location>
        <begin position="195"/>
        <end position="212"/>
    </location>
</feature>
<dbReference type="InterPro" id="IPR041178">
    <property type="entry name" value="RPA43_OB"/>
</dbReference>
<organism evidence="7 8">
    <name type="scientific">Fopius arisanus</name>
    <dbReference type="NCBI Taxonomy" id="64838"/>
    <lineage>
        <taxon>Eukaryota</taxon>
        <taxon>Metazoa</taxon>
        <taxon>Ecdysozoa</taxon>
        <taxon>Arthropoda</taxon>
        <taxon>Hexapoda</taxon>
        <taxon>Insecta</taxon>
        <taxon>Pterygota</taxon>
        <taxon>Neoptera</taxon>
        <taxon>Endopterygota</taxon>
        <taxon>Hymenoptera</taxon>
        <taxon>Apocrita</taxon>
        <taxon>Ichneumonoidea</taxon>
        <taxon>Braconidae</taxon>
        <taxon>Opiinae</taxon>
        <taxon>Fopius</taxon>
    </lineage>
</organism>
<feature type="region of interest" description="Disordered" evidence="5">
    <location>
        <begin position="186"/>
        <end position="558"/>
    </location>
</feature>
<feature type="region of interest" description="Disordered" evidence="5">
    <location>
        <begin position="748"/>
        <end position="806"/>
    </location>
</feature>
<gene>
    <name evidence="8" type="primary">LOC105274163</name>
</gene>
<keyword evidence="2" id="KW-0240">DNA-directed RNA polymerase</keyword>
<dbReference type="Proteomes" id="UP000694866">
    <property type="component" value="Unplaced"/>
</dbReference>
<evidence type="ECO:0000313" key="7">
    <source>
        <dbReference type="Proteomes" id="UP000694866"/>
    </source>
</evidence>
<feature type="compositionally biased region" description="Polar residues" evidence="5">
    <location>
        <begin position="538"/>
        <end position="551"/>
    </location>
</feature>
<feature type="compositionally biased region" description="Basic and acidic residues" evidence="5">
    <location>
        <begin position="426"/>
        <end position="439"/>
    </location>
</feature>
<feature type="compositionally biased region" description="Acidic residues" evidence="5">
    <location>
        <begin position="220"/>
        <end position="232"/>
    </location>
</feature>
<evidence type="ECO:0000256" key="1">
    <source>
        <dbReference type="ARBA" id="ARBA00004123"/>
    </source>
</evidence>
<dbReference type="GO" id="GO:0006352">
    <property type="term" value="P:DNA-templated transcription initiation"/>
    <property type="evidence" value="ECO:0007669"/>
    <property type="project" value="InterPro"/>
</dbReference>
<dbReference type="Gene3D" id="3.30.1490.120">
    <property type="entry name" value="RNA polymerase Rpb7-like, N-terminal domain"/>
    <property type="match status" value="1"/>
</dbReference>
<feature type="compositionally biased region" description="Basic and acidic residues" evidence="5">
    <location>
        <begin position="279"/>
        <end position="325"/>
    </location>
</feature>
<evidence type="ECO:0000256" key="2">
    <source>
        <dbReference type="ARBA" id="ARBA00022478"/>
    </source>
</evidence>
<keyword evidence="7" id="KW-1185">Reference proteome</keyword>
<dbReference type="AlphaFoldDB" id="A0A9R1UC18"/>
<dbReference type="GO" id="GO:0006362">
    <property type="term" value="P:transcription elongation by RNA polymerase I"/>
    <property type="evidence" value="ECO:0007669"/>
    <property type="project" value="TreeGrafter"/>
</dbReference>
<dbReference type="KEGG" id="fas:105274163"/>
<comment type="subcellular location">
    <subcellularLocation>
        <location evidence="1">Nucleus</location>
    </subcellularLocation>
</comment>
<dbReference type="PANTHER" id="PTHR12709:SF5">
    <property type="entry name" value="DNA-DIRECTED RNA POLYMERASE I SUBUNIT RPA43"/>
    <property type="match status" value="1"/>
</dbReference>
<dbReference type="InterPro" id="IPR045113">
    <property type="entry name" value="Rpb7-like"/>
</dbReference>